<protein>
    <submittedName>
        <fullName evidence="1">Uncharacterized protein</fullName>
    </submittedName>
</protein>
<keyword evidence="2" id="KW-1185">Reference proteome</keyword>
<evidence type="ECO:0000313" key="2">
    <source>
        <dbReference type="Proteomes" id="UP000018630"/>
    </source>
</evidence>
<dbReference type="KEGG" id="vg:17778703"/>
<reference evidence="1 2" key="1">
    <citation type="journal article" date="2014" name="Genome Announc.">
        <title>Complete Genome Sequence of the Pseudomonas aeruginosa Bacteriophage phiIBB-PAA2.</title>
        <authorList>
            <person name="Pires D.P."/>
            <person name="Kropinski A.M."/>
            <person name="Azeredo J."/>
            <person name="Sillankorva S."/>
        </authorList>
    </citation>
    <scope>NUCLEOTIDE SEQUENCE [LARGE SCALE GENOMIC DNA]</scope>
    <source>
        <strain evidence="1">PhiIBB-PAA2</strain>
    </source>
</reference>
<proteinExistence type="predicted"/>
<organism evidence="1 2">
    <name type="scientific">Pseudomonas phage phiIBB-PAA2</name>
    <dbReference type="NCBI Taxonomy" id="1429758"/>
    <lineage>
        <taxon>Viruses</taxon>
        <taxon>Duplodnaviria</taxon>
        <taxon>Heunggongvirae</taxon>
        <taxon>Uroviricota</taxon>
        <taxon>Caudoviricetes</taxon>
        <taxon>Bruynoghevirus</taxon>
        <taxon>Bruynoghevirus PAA2</taxon>
    </lineage>
</organism>
<dbReference type="OrthoDB" id="4055at10239"/>
<name>V5R4S6_9CAUD</name>
<dbReference type="EMBL" id="KF856712">
    <property type="protein sequence ID" value="AHB30118.1"/>
    <property type="molecule type" value="Genomic_DNA"/>
</dbReference>
<dbReference type="RefSeq" id="YP_008857819.1">
    <property type="nucleotide sequence ID" value="NC_022971.1"/>
</dbReference>
<dbReference type="GeneID" id="17778703"/>
<accession>V5R4S6</accession>
<sequence>MPLGTPWGYCWLTQPRRKQMARIKYSFGMKPKKGEGKALKVMTSSSCFGTMEGPVTHGYKLDGWTFICSRRSKKFIDVLNKCTQGELKTITIGGKAFKIPKVHFWSYESKAKDSPFEKYSNGTEMISPTHHGKEGVCGIYFNPKVHTLDSWYPIMKFLFKMISSGLDYQGREEEVHLKLAEKYGFWKSYLSMSFHGLIANGYTGYPLSNYMFSSDWDDLKKGDIHIQSAEESMRFGRWMPNRDAPGGREWVRGTPWRSEFLKIQLDKVEVVTIAPQPTIFGKKDPYMTVDSEVGGFIRLNTSSCEKHGVVKLGIMGEIGWSRDIKDILLALEDFIEKNF</sequence>
<dbReference type="Proteomes" id="UP000018630">
    <property type="component" value="Segment"/>
</dbReference>
<gene>
    <name evidence="1" type="ORF">phiIBBPAA2_0018</name>
</gene>
<evidence type="ECO:0000313" key="1">
    <source>
        <dbReference type="EMBL" id="AHB30118.1"/>
    </source>
</evidence>